<keyword evidence="4" id="KW-0597">Phosphoprotein</keyword>
<dbReference type="RefSeq" id="XP_020303064.1">
    <property type="nucleotide sequence ID" value="XM_020446624.1"/>
</dbReference>
<dbReference type="GO" id="GO:0004693">
    <property type="term" value="F:cyclin-dependent protein serine/threonine kinase activity"/>
    <property type="evidence" value="ECO:0007669"/>
    <property type="project" value="UniProtKB-EC"/>
</dbReference>
<evidence type="ECO:0000256" key="14">
    <source>
        <dbReference type="ARBA" id="ARBA00048367"/>
    </source>
</evidence>
<protein>
    <submittedName>
        <fullName evidence="19">CMGC/CDK/CDC2 protein kinase</fullName>
    </submittedName>
</protein>
<dbReference type="AlphaFoldDB" id="A0A1S0U1M2"/>
<dbReference type="GO" id="GO:0007095">
    <property type="term" value="P:mitotic G2 DNA damage checkpoint signaling"/>
    <property type="evidence" value="ECO:0007669"/>
    <property type="project" value="TreeGrafter"/>
</dbReference>
<comment type="catalytic activity">
    <reaction evidence="14">
        <text>L-seryl-[protein] + ATP = O-phospho-L-seryl-[protein] + ADP + H(+)</text>
        <dbReference type="Rhea" id="RHEA:17989"/>
        <dbReference type="Rhea" id="RHEA-COMP:9863"/>
        <dbReference type="Rhea" id="RHEA-COMP:11604"/>
        <dbReference type="ChEBI" id="CHEBI:15378"/>
        <dbReference type="ChEBI" id="CHEBI:29999"/>
        <dbReference type="ChEBI" id="CHEBI:30616"/>
        <dbReference type="ChEBI" id="CHEBI:83421"/>
        <dbReference type="ChEBI" id="CHEBI:456216"/>
        <dbReference type="EC" id="2.7.11.22"/>
    </reaction>
</comment>
<organism evidence="19">
    <name type="scientific">Loa loa</name>
    <name type="common">Eye worm</name>
    <name type="synonym">Filaria loa</name>
    <dbReference type="NCBI Taxonomy" id="7209"/>
    <lineage>
        <taxon>Eukaryota</taxon>
        <taxon>Metazoa</taxon>
        <taxon>Ecdysozoa</taxon>
        <taxon>Nematoda</taxon>
        <taxon>Chromadorea</taxon>
        <taxon>Rhabditida</taxon>
        <taxon>Spirurina</taxon>
        <taxon>Spiruromorpha</taxon>
        <taxon>Filarioidea</taxon>
        <taxon>Onchocercidae</taxon>
        <taxon>Loa</taxon>
    </lineage>
</organism>
<keyword evidence="6" id="KW-0808">Transferase</keyword>
<dbReference type="GeneID" id="9941945"/>
<gene>
    <name evidence="19" type="ORF">LOAG_04543</name>
</gene>
<evidence type="ECO:0000256" key="7">
    <source>
        <dbReference type="ARBA" id="ARBA00022741"/>
    </source>
</evidence>
<evidence type="ECO:0000256" key="10">
    <source>
        <dbReference type="ARBA" id="ARBA00022840"/>
    </source>
</evidence>
<dbReference type="Gene3D" id="3.30.200.20">
    <property type="entry name" value="Phosphorylase Kinase, domain 1"/>
    <property type="match status" value="1"/>
</dbReference>
<dbReference type="CTD" id="9941945"/>
<dbReference type="InterPro" id="IPR000719">
    <property type="entry name" value="Prot_kinase_dom"/>
</dbReference>
<dbReference type="Gene3D" id="1.10.510.10">
    <property type="entry name" value="Transferase(Phosphotransferase) domain 1"/>
    <property type="match status" value="1"/>
</dbReference>
<dbReference type="InterPro" id="IPR008271">
    <property type="entry name" value="Ser/Thr_kinase_AS"/>
</dbReference>
<dbReference type="GO" id="GO:0051446">
    <property type="term" value="P:positive regulation of meiotic cell cycle"/>
    <property type="evidence" value="ECO:0007669"/>
    <property type="project" value="UniProtKB-ARBA"/>
</dbReference>
<dbReference type="InterPro" id="IPR011009">
    <property type="entry name" value="Kinase-like_dom_sf"/>
</dbReference>
<dbReference type="InterPro" id="IPR017441">
    <property type="entry name" value="Protein_kinase_ATP_BS"/>
</dbReference>
<dbReference type="GO" id="GO:0005634">
    <property type="term" value="C:nucleus"/>
    <property type="evidence" value="ECO:0007669"/>
    <property type="project" value="UniProtKB-SubCell"/>
</dbReference>
<dbReference type="GO" id="GO:0005524">
    <property type="term" value="F:ATP binding"/>
    <property type="evidence" value="ECO:0007669"/>
    <property type="project" value="UniProtKB-UniRule"/>
</dbReference>
<name>A0A1S0U1M2_LOALO</name>
<evidence type="ECO:0000256" key="2">
    <source>
        <dbReference type="ARBA" id="ARBA00006485"/>
    </source>
</evidence>
<evidence type="ECO:0000256" key="5">
    <source>
        <dbReference type="ARBA" id="ARBA00022618"/>
    </source>
</evidence>
<proteinExistence type="inferred from homology"/>
<evidence type="ECO:0000259" key="18">
    <source>
        <dbReference type="PROSITE" id="PS50011"/>
    </source>
</evidence>
<dbReference type="GO" id="GO:0000086">
    <property type="term" value="P:G2/M transition of mitotic cell cycle"/>
    <property type="evidence" value="ECO:0007669"/>
    <property type="project" value="TreeGrafter"/>
</dbReference>
<evidence type="ECO:0000256" key="12">
    <source>
        <dbReference type="ARBA" id="ARBA00023306"/>
    </source>
</evidence>
<keyword evidence="3 17" id="KW-0723">Serine/threonine-protein kinase</keyword>
<dbReference type="FunFam" id="1.10.510.10:FF:000706">
    <property type="entry name" value="Cyclin-dependent kinase 1"/>
    <property type="match status" value="1"/>
</dbReference>
<reference evidence="19" key="1">
    <citation type="submission" date="2012-04" db="EMBL/GenBank/DDBJ databases">
        <title>The Genome Sequence of Loa loa.</title>
        <authorList>
            <consortium name="The Broad Institute Genome Sequencing Platform"/>
            <consortium name="Broad Institute Genome Sequencing Center for Infectious Disease"/>
            <person name="Nutman T.B."/>
            <person name="Fink D.L."/>
            <person name="Russ C."/>
            <person name="Young S."/>
            <person name="Zeng Q."/>
            <person name="Gargeya S."/>
            <person name="Alvarado L."/>
            <person name="Berlin A."/>
            <person name="Chapman S.B."/>
            <person name="Chen Z."/>
            <person name="Freedman E."/>
            <person name="Gellesch M."/>
            <person name="Goldberg J."/>
            <person name="Griggs A."/>
            <person name="Gujja S."/>
            <person name="Heilman E.R."/>
            <person name="Heiman D."/>
            <person name="Howarth C."/>
            <person name="Mehta T."/>
            <person name="Neiman D."/>
            <person name="Pearson M."/>
            <person name="Roberts A."/>
            <person name="Saif S."/>
            <person name="Shea T."/>
            <person name="Shenoy N."/>
            <person name="Sisk P."/>
            <person name="Stolte C."/>
            <person name="Sykes S."/>
            <person name="White J."/>
            <person name="Yandava C."/>
            <person name="Haas B."/>
            <person name="Henn M.R."/>
            <person name="Nusbaum C."/>
            <person name="Birren B."/>
        </authorList>
    </citation>
    <scope>NUCLEOTIDE SEQUENCE [LARGE SCALE GENOMIC DNA]</scope>
</reference>
<evidence type="ECO:0000256" key="13">
    <source>
        <dbReference type="ARBA" id="ARBA00047811"/>
    </source>
</evidence>
<comment type="catalytic activity">
    <reaction evidence="15">
        <text>[DNA-directed RNA polymerase] + ATP = phospho-[DNA-directed RNA polymerase] + ADP + H(+)</text>
        <dbReference type="Rhea" id="RHEA:10216"/>
        <dbReference type="Rhea" id="RHEA-COMP:11321"/>
        <dbReference type="Rhea" id="RHEA-COMP:11322"/>
        <dbReference type="ChEBI" id="CHEBI:15378"/>
        <dbReference type="ChEBI" id="CHEBI:30616"/>
        <dbReference type="ChEBI" id="CHEBI:43176"/>
        <dbReference type="ChEBI" id="CHEBI:68546"/>
        <dbReference type="ChEBI" id="CHEBI:456216"/>
        <dbReference type="EC" id="2.7.11.23"/>
    </reaction>
</comment>
<keyword evidence="5" id="KW-0132">Cell division</keyword>
<dbReference type="PROSITE" id="PS50011">
    <property type="entry name" value="PROTEIN_KINASE_DOM"/>
    <property type="match status" value="1"/>
</dbReference>
<evidence type="ECO:0000256" key="3">
    <source>
        <dbReference type="ARBA" id="ARBA00022527"/>
    </source>
</evidence>
<evidence type="ECO:0000256" key="1">
    <source>
        <dbReference type="ARBA" id="ARBA00004123"/>
    </source>
</evidence>
<dbReference type="GO" id="GO:0008353">
    <property type="term" value="F:RNA polymerase II CTD heptapeptide repeat kinase activity"/>
    <property type="evidence" value="ECO:0007669"/>
    <property type="project" value="UniProtKB-EC"/>
</dbReference>
<comment type="catalytic activity">
    <reaction evidence="13">
        <text>L-threonyl-[protein] + ATP = O-phospho-L-threonyl-[protein] + ADP + H(+)</text>
        <dbReference type="Rhea" id="RHEA:46608"/>
        <dbReference type="Rhea" id="RHEA-COMP:11060"/>
        <dbReference type="Rhea" id="RHEA-COMP:11605"/>
        <dbReference type="ChEBI" id="CHEBI:15378"/>
        <dbReference type="ChEBI" id="CHEBI:30013"/>
        <dbReference type="ChEBI" id="CHEBI:30616"/>
        <dbReference type="ChEBI" id="CHEBI:61977"/>
        <dbReference type="ChEBI" id="CHEBI:456216"/>
        <dbReference type="EC" id="2.7.11.22"/>
    </reaction>
</comment>
<keyword evidence="12" id="KW-0131">Cell cycle</keyword>
<dbReference type="InterPro" id="IPR050108">
    <property type="entry name" value="CDK"/>
</dbReference>
<keyword evidence="9 19" id="KW-0418">Kinase</keyword>
<dbReference type="CDD" id="cd07829">
    <property type="entry name" value="STKc_CDK_like"/>
    <property type="match status" value="1"/>
</dbReference>
<evidence type="ECO:0000256" key="15">
    <source>
        <dbReference type="ARBA" id="ARBA00049280"/>
    </source>
</evidence>
<evidence type="ECO:0000256" key="4">
    <source>
        <dbReference type="ARBA" id="ARBA00022553"/>
    </source>
</evidence>
<dbReference type="SMART" id="SM00220">
    <property type="entry name" value="S_TKc"/>
    <property type="match status" value="1"/>
</dbReference>
<dbReference type="PANTHER" id="PTHR24056:SF334">
    <property type="entry name" value="CYCLIN-DEPENDENT KINASE 1"/>
    <property type="match status" value="1"/>
</dbReference>
<keyword evidence="7 16" id="KW-0547">Nucleotide-binding</keyword>
<sequence length="315" mass="36708">MCVGQHNDAKERNNLRSYRQFEKIGEGAYGVVYKAIHKQTQKPVAIKMIRLEHREEGIPATTLREIALLRELIHPNIICLQGVIMEECRIYLVFEYIDMDLRRYIDLLPDNELMNKTEQKTFLYQILQGICFCHQRRVMHRDLKPQNLLVDANGILKLADFGLARTIGIPLRAYTHEVVTLWYRAPEILLGAECYTLGVDVWSIGCIFAEMATKLPLFEGDSEIAQIFSIFSILSTPTEEIWPGVTLLPDYQEEFPQWKHCILDKVLGKYMDSNDLDILKAMITYDPARRISAKQLLMNPYFEDIDWEKMKKLFD</sequence>
<feature type="binding site" evidence="16">
    <location>
        <position position="47"/>
    </location>
    <ligand>
        <name>ATP</name>
        <dbReference type="ChEBI" id="CHEBI:30616"/>
    </ligand>
</feature>
<dbReference type="PROSITE" id="PS00107">
    <property type="entry name" value="PROTEIN_KINASE_ATP"/>
    <property type="match status" value="1"/>
</dbReference>
<dbReference type="KEGG" id="loa:LOAG_04543"/>
<dbReference type="OrthoDB" id="1732493at2759"/>
<comment type="subcellular location">
    <subcellularLocation>
        <location evidence="1">Nucleus</location>
    </subcellularLocation>
</comment>
<evidence type="ECO:0000256" key="8">
    <source>
        <dbReference type="ARBA" id="ARBA00022776"/>
    </source>
</evidence>
<dbReference type="PROSITE" id="PS00108">
    <property type="entry name" value="PROTEIN_KINASE_ST"/>
    <property type="match status" value="1"/>
</dbReference>
<dbReference type="EMBL" id="JH712312">
    <property type="protein sequence ID" value="EFO23945.2"/>
    <property type="molecule type" value="Genomic_DNA"/>
</dbReference>
<dbReference type="PANTHER" id="PTHR24056">
    <property type="entry name" value="CELL DIVISION PROTEIN KINASE"/>
    <property type="match status" value="1"/>
</dbReference>
<dbReference type="Pfam" id="PF00069">
    <property type="entry name" value="Pkinase"/>
    <property type="match status" value="1"/>
</dbReference>
<comment type="similarity">
    <text evidence="2">Belongs to the protein kinase superfamily. CMGC Ser/Thr protein kinase family. CDC2/CDKX subfamily.</text>
</comment>
<evidence type="ECO:0000256" key="9">
    <source>
        <dbReference type="ARBA" id="ARBA00022777"/>
    </source>
</evidence>
<dbReference type="InParanoid" id="A0A1S0U1M2"/>
<accession>A0A1S0U1M2</accession>
<evidence type="ECO:0000256" key="16">
    <source>
        <dbReference type="PROSITE-ProRule" id="PRU10141"/>
    </source>
</evidence>
<feature type="domain" description="Protein kinase" evidence="18">
    <location>
        <begin position="18"/>
        <end position="302"/>
    </location>
</feature>
<evidence type="ECO:0000313" key="19">
    <source>
        <dbReference type="EMBL" id="EFO23945.2"/>
    </source>
</evidence>
<keyword evidence="10 16" id="KW-0067">ATP-binding</keyword>
<evidence type="ECO:0000256" key="11">
    <source>
        <dbReference type="ARBA" id="ARBA00023242"/>
    </source>
</evidence>
<dbReference type="GO" id="GO:0051301">
    <property type="term" value="P:cell division"/>
    <property type="evidence" value="ECO:0007669"/>
    <property type="project" value="UniProtKB-KW"/>
</dbReference>
<evidence type="ECO:0000256" key="6">
    <source>
        <dbReference type="ARBA" id="ARBA00022679"/>
    </source>
</evidence>
<dbReference type="GO" id="GO:0090068">
    <property type="term" value="P:positive regulation of cell cycle process"/>
    <property type="evidence" value="ECO:0007669"/>
    <property type="project" value="UniProtKB-ARBA"/>
</dbReference>
<dbReference type="OMA" id="QWNSGEE"/>
<dbReference type="FunFam" id="3.30.200.20:FF:000375">
    <property type="entry name" value="Cell division related protein kinase 2"/>
    <property type="match status" value="1"/>
</dbReference>
<dbReference type="SUPFAM" id="SSF56112">
    <property type="entry name" value="Protein kinase-like (PK-like)"/>
    <property type="match status" value="1"/>
</dbReference>
<keyword evidence="8" id="KW-0498">Mitosis</keyword>
<keyword evidence="11" id="KW-0539">Nucleus</keyword>
<evidence type="ECO:0000256" key="17">
    <source>
        <dbReference type="RuleBase" id="RU000304"/>
    </source>
</evidence>